<dbReference type="InParanoid" id="A0A6I8TR99"/>
<keyword evidence="2" id="KW-1185">Reference proteome</keyword>
<protein>
    <submittedName>
        <fullName evidence="1">Uncharacterized protein</fullName>
    </submittedName>
</protein>
<dbReference type="AlphaFoldDB" id="A0A6I8TR99"/>
<proteinExistence type="predicted"/>
<evidence type="ECO:0000313" key="1">
    <source>
        <dbReference type="EnsemblMetazoa" id="AAEL017356-PB"/>
    </source>
</evidence>
<dbReference type="Proteomes" id="UP000008820">
    <property type="component" value="Chromosome 2"/>
</dbReference>
<evidence type="ECO:0000313" key="2">
    <source>
        <dbReference type="Proteomes" id="UP000008820"/>
    </source>
</evidence>
<accession>A0A6I8TR99</accession>
<dbReference type="OrthoDB" id="3598281at2759"/>
<sequence length="477" mass="52927">MDEYVKHILRKWELPELIPTFEDEEVNEKAFKCLTDDIIRELIPKLGKRAIFNSAYRAYREALEKQTVTIKPIDQSVCASENISSVLEIKPDLAVVNLPESNSSRDEPLIPQNDNFKIEVQAPEEAYVTNAQGLLHEEPKTIAALENGSSVSELHVSQDVNFKIESKAPEEGTTENIQGMICKESETTAALSVDDQCIARSHSKSDISTEENTFEECVGNIEPLNEVLTGSDINTPEICHQTTVVHDNLATRTALEYTTKEITSMDIQESNDEKLETAASASSVGARESDILTSHEEAVASDVETCCALQITDNLVSPTQEVSISNELEDHASINKSEFLEELNQLIDDAQPSHISFCISALSDPSKMDHKCAESLRQLLSTSKTLAHLLGKPFLTRSIRNALAEEIVGHLCATNGDVLSNELLRSWARAVEMVFSQEVNQLYFRESEDGYSCGGKLVQYYQHRKDTNADTANRESG</sequence>
<organism evidence="1 2">
    <name type="scientific">Aedes aegypti</name>
    <name type="common">Yellowfever mosquito</name>
    <name type="synonym">Culex aegypti</name>
    <dbReference type="NCBI Taxonomy" id="7159"/>
    <lineage>
        <taxon>Eukaryota</taxon>
        <taxon>Metazoa</taxon>
        <taxon>Ecdysozoa</taxon>
        <taxon>Arthropoda</taxon>
        <taxon>Hexapoda</taxon>
        <taxon>Insecta</taxon>
        <taxon>Pterygota</taxon>
        <taxon>Neoptera</taxon>
        <taxon>Endopterygota</taxon>
        <taxon>Diptera</taxon>
        <taxon>Nematocera</taxon>
        <taxon>Culicoidea</taxon>
        <taxon>Culicidae</taxon>
        <taxon>Culicinae</taxon>
        <taxon>Aedini</taxon>
        <taxon>Aedes</taxon>
        <taxon>Stegomyia</taxon>
    </lineage>
</organism>
<dbReference type="Gene3D" id="1.10.150.50">
    <property type="entry name" value="Transcription Factor, Ets-1"/>
    <property type="match status" value="1"/>
</dbReference>
<reference evidence="1" key="2">
    <citation type="submission" date="2020-05" db="UniProtKB">
        <authorList>
            <consortium name="EnsemblMetazoa"/>
        </authorList>
    </citation>
    <scope>IDENTIFICATION</scope>
    <source>
        <strain evidence="1">LVP_AGWG</strain>
    </source>
</reference>
<reference evidence="1 2" key="1">
    <citation type="submission" date="2017-06" db="EMBL/GenBank/DDBJ databases">
        <title>Aedes aegypti genome working group (AGWG) sequencing and assembly.</title>
        <authorList>
            <consortium name="Aedes aegypti Genome Working Group (AGWG)"/>
            <person name="Matthews B.J."/>
        </authorList>
    </citation>
    <scope>NUCLEOTIDE SEQUENCE [LARGE SCALE GENOMIC DNA]</scope>
    <source>
        <strain evidence="1 2">LVP_AGWG</strain>
    </source>
</reference>
<name>A0A6I8TR99_AEDAE</name>
<gene>
    <name evidence="1" type="primary">5571052</name>
</gene>
<dbReference type="EnsemblMetazoa" id="AAEL017356-RD">
    <property type="protein sequence ID" value="AAEL017356-PD"/>
    <property type="gene ID" value="AAEL017356"/>
</dbReference>
<dbReference type="InterPro" id="IPR013761">
    <property type="entry name" value="SAM/pointed_sf"/>
</dbReference>
<dbReference type="EnsemblMetazoa" id="AAEL017356-RB">
    <property type="protein sequence ID" value="AAEL017356-PB"/>
    <property type="gene ID" value="AAEL017356"/>
</dbReference>